<dbReference type="Proteomes" id="UP001596119">
    <property type="component" value="Unassembled WGS sequence"/>
</dbReference>
<sequence>MNADTTPCGTTTRDIACENAGTADIDVRIRELGPGRFDVLDAVLAALSPTSRYRRFHTSAPRPTPQVLALLAAVDGRSHIAVAAFTGSGRPVGIARIIAVPGGRSELAVEVADDWQGRGIGARLVRAVVERGRAAGHRVVHADVLAENVAAQALFLSVFPAAVAVSGGHEVGFAAELAAPRDPVLVAA</sequence>
<dbReference type="InterPro" id="IPR000182">
    <property type="entry name" value="GNAT_dom"/>
</dbReference>
<dbReference type="EC" id="2.3.-.-" evidence="2"/>
<evidence type="ECO:0000313" key="3">
    <source>
        <dbReference type="Proteomes" id="UP001596119"/>
    </source>
</evidence>
<dbReference type="Gene3D" id="3.40.630.30">
    <property type="match status" value="1"/>
</dbReference>
<dbReference type="RefSeq" id="WP_379571760.1">
    <property type="nucleotide sequence ID" value="NZ_JBHSQK010000113.1"/>
</dbReference>
<keyword evidence="3" id="KW-1185">Reference proteome</keyword>
<dbReference type="CDD" id="cd04301">
    <property type="entry name" value="NAT_SF"/>
    <property type="match status" value="1"/>
</dbReference>
<dbReference type="SUPFAM" id="SSF55729">
    <property type="entry name" value="Acyl-CoA N-acyltransferases (Nat)"/>
    <property type="match status" value="1"/>
</dbReference>
<evidence type="ECO:0000259" key="1">
    <source>
        <dbReference type="PROSITE" id="PS51186"/>
    </source>
</evidence>
<reference evidence="3" key="1">
    <citation type="journal article" date="2019" name="Int. J. Syst. Evol. Microbiol.">
        <title>The Global Catalogue of Microorganisms (GCM) 10K type strain sequencing project: providing services to taxonomists for standard genome sequencing and annotation.</title>
        <authorList>
            <consortium name="The Broad Institute Genomics Platform"/>
            <consortium name="The Broad Institute Genome Sequencing Center for Infectious Disease"/>
            <person name="Wu L."/>
            <person name="Ma J."/>
        </authorList>
    </citation>
    <scope>NUCLEOTIDE SEQUENCE [LARGE SCALE GENOMIC DNA]</scope>
    <source>
        <strain evidence="3">CGMCC 4.7397</strain>
    </source>
</reference>
<dbReference type="GO" id="GO:0016746">
    <property type="term" value="F:acyltransferase activity"/>
    <property type="evidence" value="ECO:0007669"/>
    <property type="project" value="UniProtKB-KW"/>
</dbReference>
<accession>A0ABW1IFZ4</accession>
<keyword evidence="2" id="KW-0012">Acyltransferase</keyword>
<organism evidence="2 3">
    <name type="scientific">Pseudonocardia lutea</name>
    <dbReference type="NCBI Taxonomy" id="2172015"/>
    <lineage>
        <taxon>Bacteria</taxon>
        <taxon>Bacillati</taxon>
        <taxon>Actinomycetota</taxon>
        <taxon>Actinomycetes</taxon>
        <taxon>Pseudonocardiales</taxon>
        <taxon>Pseudonocardiaceae</taxon>
        <taxon>Pseudonocardia</taxon>
    </lineage>
</organism>
<evidence type="ECO:0000313" key="2">
    <source>
        <dbReference type="EMBL" id="MFC5952662.1"/>
    </source>
</evidence>
<name>A0ABW1IFZ4_9PSEU</name>
<dbReference type="Pfam" id="PF00583">
    <property type="entry name" value="Acetyltransf_1"/>
    <property type="match status" value="1"/>
</dbReference>
<gene>
    <name evidence="2" type="ORF">ACFQH9_30820</name>
</gene>
<comment type="caution">
    <text evidence="2">The sequence shown here is derived from an EMBL/GenBank/DDBJ whole genome shotgun (WGS) entry which is preliminary data.</text>
</comment>
<dbReference type="EMBL" id="JBHSQK010000113">
    <property type="protein sequence ID" value="MFC5952662.1"/>
    <property type="molecule type" value="Genomic_DNA"/>
</dbReference>
<feature type="domain" description="N-acetyltransferase" evidence="1">
    <location>
        <begin position="27"/>
        <end position="188"/>
    </location>
</feature>
<protein>
    <submittedName>
        <fullName evidence="2">GNAT family N-acetyltransferase</fullName>
        <ecNumber evidence="2">2.3.-.-</ecNumber>
    </submittedName>
</protein>
<proteinExistence type="predicted"/>
<dbReference type="PROSITE" id="PS51186">
    <property type="entry name" value="GNAT"/>
    <property type="match status" value="1"/>
</dbReference>
<keyword evidence="2" id="KW-0808">Transferase</keyword>
<dbReference type="InterPro" id="IPR016181">
    <property type="entry name" value="Acyl_CoA_acyltransferase"/>
</dbReference>